<reference evidence="4 5" key="1">
    <citation type="submission" date="2017-05" db="EMBL/GenBank/DDBJ databases">
        <title>Draft genome sequence of Elsinoe australis.</title>
        <authorList>
            <person name="Cheng Q."/>
        </authorList>
    </citation>
    <scope>NUCLEOTIDE SEQUENCE [LARGE SCALE GENOMIC DNA]</scope>
    <source>
        <strain evidence="4 5">NL1</strain>
    </source>
</reference>
<dbReference type="GO" id="GO:0052689">
    <property type="term" value="F:carboxylic ester hydrolase activity"/>
    <property type="evidence" value="ECO:0007669"/>
    <property type="project" value="UniProtKB-ARBA"/>
</dbReference>
<keyword evidence="2" id="KW-1015">Disulfide bond</keyword>
<feature type="chain" id="PRO_5015112162" evidence="3">
    <location>
        <begin position="31"/>
        <end position="248"/>
    </location>
</feature>
<dbReference type="OrthoDB" id="3225429at2759"/>
<name>A0A2P7YVZ5_9PEZI</name>
<dbReference type="Proteomes" id="UP000243723">
    <property type="component" value="Unassembled WGS sequence"/>
</dbReference>
<dbReference type="InterPro" id="IPR029058">
    <property type="entry name" value="AB_hydrolase_fold"/>
</dbReference>
<protein>
    <submittedName>
        <fullName evidence="4">F-box protein pof12</fullName>
    </submittedName>
</protein>
<accession>A0A2P7YVZ5</accession>
<keyword evidence="3" id="KW-0732">Signal</keyword>
<dbReference type="PANTHER" id="PTHR33630:SF9">
    <property type="entry name" value="CUTINASE 4"/>
    <property type="match status" value="1"/>
</dbReference>
<evidence type="ECO:0000313" key="4">
    <source>
        <dbReference type="EMBL" id="PSK40138.1"/>
    </source>
</evidence>
<dbReference type="STRING" id="40998.A0A2P7YVZ5"/>
<dbReference type="Pfam" id="PF01083">
    <property type="entry name" value="Cutinase"/>
    <property type="match status" value="1"/>
</dbReference>
<evidence type="ECO:0000256" key="2">
    <source>
        <dbReference type="ARBA" id="ARBA00023157"/>
    </source>
</evidence>
<dbReference type="InterPro" id="IPR000675">
    <property type="entry name" value="Cutinase/axe"/>
</dbReference>
<organism evidence="4 5">
    <name type="scientific">Elsinoe australis</name>
    <dbReference type="NCBI Taxonomy" id="40998"/>
    <lineage>
        <taxon>Eukaryota</taxon>
        <taxon>Fungi</taxon>
        <taxon>Dikarya</taxon>
        <taxon>Ascomycota</taxon>
        <taxon>Pezizomycotina</taxon>
        <taxon>Dothideomycetes</taxon>
        <taxon>Dothideomycetidae</taxon>
        <taxon>Myriangiales</taxon>
        <taxon>Elsinoaceae</taxon>
        <taxon>Elsinoe</taxon>
    </lineage>
</organism>
<dbReference type="PANTHER" id="PTHR33630">
    <property type="entry name" value="CUTINASE RV1984C-RELATED-RELATED"/>
    <property type="match status" value="1"/>
</dbReference>
<gene>
    <name evidence="4" type="ORF">B9Z65_8078</name>
</gene>
<keyword evidence="1" id="KW-0378">Hydrolase</keyword>
<comment type="caution">
    <text evidence="4">The sequence shown here is derived from an EMBL/GenBank/DDBJ whole genome shotgun (WGS) entry which is preliminary data.</text>
</comment>
<dbReference type="Gene3D" id="3.40.50.1820">
    <property type="entry name" value="alpha/beta hydrolase"/>
    <property type="match status" value="1"/>
</dbReference>
<dbReference type="SMART" id="SM01110">
    <property type="entry name" value="Cutinase"/>
    <property type="match status" value="1"/>
</dbReference>
<feature type="signal peptide" evidence="3">
    <location>
        <begin position="1"/>
        <end position="30"/>
    </location>
</feature>
<dbReference type="EMBL" id="NHZQ01000363">
    <property type="protein sequence ID" value="PSK40138.1"/>
    <property type="molecule type" value="Genomic_DNA"/>
</dbReference>
<evidence type="ECO:0000256" key="1">
    <source>
        <dbReference type="ARBA" id="ARBA00022801"/>
    </source>
</evidence>
<proteinExistence type="predicted"/>
<evidence type="ECO:0000256" key="3">
    <source>
        <dbReference type="SAM" id="SignalP"/>
    </source>
</evidence>
<dbReference type="SUPFAM" id="SSF53474">
    <property type="entry name" value="alpha/beta-Hydrolases"/>
    <property type="match status" value="1"/>
</dbReference>
<evidence type="ECO:0000313" key="5">
    <source>
        <dbReference type="Proteomes" id="UP000243723"/>
    </source>
</evidence>
<keyword evidence="5" id="KW-1185">Reference proteome</keyword>
<dbReference type="AlphaFoldDB" id="A0A2P7YVZ5"/>
<sequence>MGPKHQELPSQLSMKTFAILVAALTASATAQLFPPSPSGCPAAPEVDTANGVPIKPENVPAGCSDFEVLVARGTGEPDFAQGGKFGVVVGDPVISNLTRILPNARGYPVQYPASASLLSPRRGSSDVVARLRRQSTACPNQKFALVGYSQGAVVMRSAVTSLSTSIQNKIVALVMFGDPANRQGRGDDWPAVLRPRDLQICAEDGGGDPVCNANGTCIFFHLIYLRPEFINRAVDFIAAAFRGTPRPA</sequence>